<accession>A0ACC3YZI4</accession>
<dbReference type="Proteomes" id="UP000805649">
    <property type="component" value="Unassembled WGS sequence"/>
</dbReference>
<organism evidence="1 2">
    <name type="scientific">Colletotrichum truncatum</name>
    <name type="common">Anthracnose fungus</name>
    <name type="synonym">Colletotrichum capsici</name>
    <dbReference type="NCBI Taxonomy" id="5467"/>
    <lineage>
        <taxon>Eukaryota</taxon>
        <taxon>Fungi</taxon>
        <taxon>Dikarya</taxon>
        <taxon>Ascomycota</taxon>
        <taxon>Pezizomycotina</taxon>
        <taxon>Sordariomycetes</taxon>
        <taxon>Hypocreomycetidae</taxon>
        <taxon>Glomerellales</taxon>
        <taxon>Glomerellaceae</taxon>
        <taxon>Colletotrichum</taxon>
        <taxon>Colletotrichum truncatum species complex</taxon>
    </lineage>
</organism>
<reference evidence="1 2" key="1">
    <citation type="journal article" date="2020" name="Phytopathology">
        <title>Genome Sequence Resources of Colletotrichum truncatum, C. plurivorum, C. musicola, and C. sojae: Four Species Pathogenic to Soybean (Glycine max).</title>
        <authorList>
            <person name="Rogerio F."/>
            <person name="Boufleur T.R."/>
            <person name="Ciampi-Guillardi M."/>
            <person name="Sukno S.A."/>
            <person name="Thon M.R."/>
            <person name="Massola Junior N.S."/>
            <person name="Baroncelli R."/>
        </authorList>
    </citation>
    <scope>NUCLEOTIDE SEQUENCE [LARGE SCALE GENOMIC DNA]</scope>
    <source>
        <strain evidence="1 2">CMES1059</strain>
    </source>
</reference>
<dbReference type="EMBL" id="VUJX02000004">
    <property type="protein sequence ID" value="KAL0937329.1"/>
    <property type="molecule type" value="Genomic_DNA"/>
</dbReference>
<sequence>MALTTTDTPLRVVLPYLWIAPAVFLLYKIFTFGRREKHLPPGPPTIPILGNAHLIPSTGFFAQLKEWAEQYGSIYSLKVGKGTIIVLNDRHAIHELFSKRGAWYNDRPVDQQVLNAARNENIALMHESPKWRAERKIAAAYFSAKNLDTNLRAIQEAEFNRMVCDLLEKPKDFRPLIKRTTASIASITIYGHRAPDPESFWGCVRFYYIRHLQLMRVQISKAIEPGSYLPVEQFPILGLIPENWTESKKRGVEFYHTMTNIWNEARDRVEKRRNSGDKRESLLDRLLSEDIKCDAQLTYTELNNFLGGVHMGASDTTATATLNTILFLAKHPEYQEKARAELDRVCGTERTPVWSDFKDLPYINCILKEGLRIRPVLPTGIPHCAKEDRWYEGMLIPAGSTIFAPPFGLNHDSKWLDSPSTYNPDRFLPQADKLAPELAASAKYDERDHYSYGVGRRICVGIHLAERSQWRMAALILWAFKIEREVGENGELIELDTSYACYDEGLLHFPKEFKVRLVPRSEAHAKILRKNMAETEELLKQWE</sequence>
<evidence type="ECO:0000313" key="2">
    <source>
        <dbReference type="Proteomes" id="UP000805649"/>
    </source>
</evidence>
<proteinExistence type="predicted"/>
<comment type="caution">
    <text evidence="1">The sequence shown here is derived from an EMBL/GenBank/DDBJ whole genome shotgun (WGS) entry which is preliminary data.</text>
</comment>
<protein>
    <submittedName>
        <fullName evidence="1">Cytochrome p450</fullName>
    </submittedName>
</protein>
<name>A0ACC3YZI4_COLTU</name>
<evidence type="ECO:0000313" key="1">
    <source>
        <dbReference type="EMBL" id="KAL0937329.1"/>
    </source>
</evidence>
<keyword evidence="2" id="KW-1185">Reference proteome</keyword>
<gene>
    <name evidence="1" type="ORF">CTRU02_207060</name>
</gene>